<reference evidence="4 5" key="1">
    <citation type="submission" date="2019-05" db="EMBL/GenBank/DDBJ databases">
        <title>We sequenced the genome of Paenibacillus hemerocallicola KCTC 33185 for further insight into its adaptation and study the phylogeny of Paenibacillus.</title>
        <authorList>
            <person name="Narsing Rao M.P."/>
        </authorList>
    </citation>
    <scope>NUCLEOTIDE SEQUENCE [LARGE SCALE GENOMIC DNA]</scope>
    <source>
        <strain evidence="4 5">KCTC 33185</strain>
    </source>
</reference>
<dbReference type="RefSeq" id="WP_139602328.1">
    <property type="nucleotide sequence ID" value="NZ_VDCQ01000012.1"/>
</dbReference>
<dbReference type="OrthoDB" id="1953244at2"/>
<feature type="region of interest" description="Disordered" evidence="1">
    <location>
        <begin position="84"/>
        <end position="104"/>
    </location>
</feature>
<dbReference type="AlphaFoldDB" id="A0A5C4TCE2"/>
<proteinExistence type="predicted"/>
<evidence type="ECO:0000313" key="4">
    <source>
        <dbReference type="EMBL" id="TNJ66276.1"/>
    </source>
</evidence>
<evidence type="ECO:0000256" key="2">
    <source>
        <dbReference type="SAM" id="SignalP"/>
    </source>
</evidence>
<keyword evidence="2" id="KW-0732">Signal</keyword>
<keyword evidence="5" id="KW-1185">Reference proteome</keyword>
<evidence type="ECO:0000259" key="3">
    <source>
        <dbReference type="Pfam" id="PF07833"/>
    </source>
</evidence>
<dbReference type="Pfam" id="PF07833">
    <property type="entry name" value="Cu_amine_oxidN1"/>
    <property type="match status" value="1"/>
</dbReference>
<accession>A0A5C4TCE2</accession>
<evidence type="ECO:0000313" key="5">
    <source>
        <dbReference type="Proteomes" id="UP000307943"/>
    </source>
</evidence>
<feature type="signal peptide" evidence="2">
    <location>
        <begin position="1"/>
        <end position="23"/>
    </location>
</feature>
<organism evidence="4 5">
    <name type="scientific">Paenibacillus hemerocallicola</name>
    <dbReference type="NCBI Taxonomy" id="1172614"/>
    <lineage>
        <taxon>Bacteria</taxon>
        <taxon>Bacillati</taxon>
        <taxon>Bacillota</taxon>
        <taxon>Bacilli</taxon>
        <taxon>Bacillales</taxon>
        <taxon>Paenibacillaceae</taxon>
        <taxon>Paenibacillus</taxon>
    </lineage>
</organism>
<protein>
    <recommendedName>
        <fullName evidence="3">Copper amine oxidase-like N-terminal domain-containing protein</fullName>
    </recommendedName>
</protein>
<gene>
    <name evidence="4" type="ORF">FE784_11415</name>
</gene>
<dbReference type="SUPFAM" id="SSF55383">
    <property type="entry name" value="Copper amine oxidase, domain N"/>
    <property type="match status" value="1"/>
</dbReference>
<dbReference type="InterPro" id="IPR036582">
    <property type="entry name" value="Mao_N_sf"/>
</dbReference>
<dbReference type="EMBL" id="VDCQ01000012">
    <property type="protein sequence ID" value="TNJ66276.1"/>
    <property type="molecule type" value="Genomic_DNA"/>
</dbReference>
<evidence type="ECO:0000256" key="1">
    <source>
        <dbReference type="SAM" id="MobiDB-lite"/>
    </source>
</evidence>
<feature type="compositionally biased region" description="Low complexity" evidence="1">
    <location>
        <begin position="84"/>
        <end position="97"/>
    </location>
</feature>
<feature type="domain" description="Copper amine oxidase-like N-terminal" evidence="3">
    <location>
        <begin position="39"/>
        <end position="86"/>
    </location>
</feature>
<feature type="chain" id="PRO_5023001701" description="Copper amine oxidase-like N-terminal domain-containing protein" evidence="2">
    <location>
        <begin position="24"/>
        <end position="254"/>
    </location>
</feature>
<comment type="caution">
    <text evidence="4">The sequence shown here is derived from an EMBL/GenBank/DDBJ whole genome shotgun (WGS) entry which is preliminary data.</text>
</comment>
<name>A0A5C4TCE2_9BACL</name>
<dbReference type="InterPro" id="IPR012854">
    <property type="entry name" value="Cu_amine_oxidase-like_N"/>
</dbReference>
<dbReference type="Proteomes" id="UP000307943">
    <property type="component" value="Unassembled WGS sequence"/>
</dbReference>
<sequence length="254" mass="27997">MIKRKVAILAAGLLVAVSGVAVAAGTNGDYKGHPIVNVVVNGKAVHGEVPGINMEGTTLVPLKVVSEALGAQIGWDQATSTASVTTATAAPPSTAPVQPEDTEERKLKQSVADLYAKVDAYIGSLPVFREKIRIAKEYYDIKKSDQYFKMMNELYWKPFEDTYMSVLTETSSAEMNKAKQKGILGADFLQVLESAHSSMSYYKYAVEHFTRSVSMGQSQFLEFYITSYASAYDEELKAKEKYKAAFEQFERLNP</sequence>